<keyword evidence="3" id="KW-1185">Reference proteome</keyword>
<evidence type="ECO:0000313" key="2">
    <source>
        <dbReference type="EMBL" id="PLC48786.1"/>
    </source>
</evidence>
<dbReference type="InterPro" id="IPR029069">
    <property type="entry name" value="HotDog_dom_sf"/>
</dbReference>
<dbReference type="SUPFAM" id="SSF54637">
    <property type="entry name" value="Thioesterase/thiol ester dehydrase-isomerase"/>
    <property type="match status" value="2"/>
</dbReference>
<sequence>MTTVNPSSWLGRTEECDDSVDIGHIRKIALSLDAAAPAPGQALPFLWHWALFVNGVPYDEIGDDGHPQRGGFLPAADNRNRMWAGGRLEFLRPLLVGSPAARRSTIFAVKEKEGRTGKLLFVTVKHEYRQNGELCISEEQDIVYREPTAPKLEGSVPAPQAQWSETIEPSSVRLFRYSAVTFNGHRIHYDEPYATEVEGYPGLVVHGPMIATLMCAAFVHANPDKQVTSFAYRGLRPLIAPRPFQVAGSLTDDGATLWAAQDDTLAHQAELRFKA</sequence>
<comment type="caution">
    <text evidence="2">The sequence shown here is derived from an EMBL/GenBank/DDBJ whole genome shotgun (WGS) entry which is preliminary data.</text>
</comment>
<dbReference type="PANTHER" id="PTHR28152">
    <property type="entry name" value="HYDROXYACYL-THIOESTER DEHYDRATASE TYPE 2, MITOCHONDRIAL"/>
    <property type="match status" value="1"/>
</dbReference>
<dbReference type="Pfam" id="PF13452">
    <property type="entry name" value="FAS1_DH_region"/>
    <property type="match status" value="1"/>
</dbReference>
<dbReference type="AlphaFoldDB" id="A0A2N4U1A0"/>
<dbReference type="PANTHER" id="PTHR28152:SF1">
    <property type="entry name" value="HYDROXYACYL-THIOESTER DEHYDRATASE TYPE 2, MITOCHONDRIAL"/>
    <property type="match status" value="1"/>
</dbReference>
<reference evidence="2 3" key="1">
    <citation type="submission" date="2017-10" db="EMBL/GenBank/DDBJ databases">
        <title>Two draft genome sequences of Pusillimonas sp. strains isolated from a nitrate- and radionuclide-contaminated groundwater in Russia.</title>
        <authorList>
            <person name="Grouzdev D.S."/>
            <person name="Tourova T.P."/>
            <person name="Goeva M.A."/>
            <person name="Babich T.L."/>
            <person name="Sokolova D.S."/>
            <person name="Abdullin R."/>
            <person name="Poltaraus A.B."/>
            <person name="Toshchakov S.V."/>
            <person name="Nazina T.N."/>
        </authorList>
    </citation>
    <scope>NUCLEOTIDE SEQUENCE [LARGE SCALE GENOMIC DNA]</scope>
    <source>
        <strain evidence="2 3">JR1/69-3-13</strain>
    </source>
</reference>
<dbReference type="OrthoDB" id="7183822at2"/>
<name>A0A2N4U1A0_9BURK</name>
<dbReference type="RefSeq" id="WP_102075113.1">
    <property type="nucleotide sequence ID" value="NZ_PDNW01000016.1"/>
</dbReference>
<accession>A0A2N4U1A0</accession>
<evidence type="ECO:0000313" key="3">
    <source>
        <dbReference type="Proteomes" id="UP000234190"/>
    </source>
</evidence>
<evidence type="ECO:0000259" key="1">
    <source>
        <dbReference type="Pfam" id="PF13452"/>
    </source>
</evidence>
<dbReference type="GO" id="GO:0019171">
    <property type="term" value="F:(3R)-hydroxyacyl-[acyl-carrier-protein] dehydratase activity"/>
    <property type="evidence" value="ECO:0007669"/>
    <property type="project" value="TreeGrafter"/>
</dbReference>
<dbReference type="InterPro" id="IPR052741">
    <property type="entry name" value="Mitochondrial_HTD2"/>
</dbReference>
<dbReference type="EMBL" id="PDNW01000016">
    <property type="protein sequence ID" value="PLC48786.1"/>
    <property type="molecule type" value="Genomic_DNA"/>
</dbReference>
<dbReference type="Proteomes" id="UP000234190">
    <property type="component" value="Unassembled WGS sequence"/>
</dbReference>
<proteinExistence type="predicted"/>
<gene>
    <name evidence="2" type="ORF">CR159_16400</name>
</gene>
<organism evidence="2 3">
    <name type="scientific">Pollutimonas subterranea</name>
    <dbReference type="NCBI Taxonomy" id="2045210"/>
    <lineage>
        <taxon>Bacteria</taxon>
        <taxon>Pseudomonadati</taxon>
        <taxon>Pseudomonadota</taxon>
        <taxon>Betaproteobacteria</taxon>
        <taxon>Burkholderiales</taxon>
        <taxon>Alcaligenaceae</taxon>
        <taxon>Pollutimonas</taxon>
    </lineage>
</organism>
<dbReference type="InterPro" id="IPR039569">
    <property type="entry name" value="FAS1-like_DH_region"/>
</dbReference>
<dbReference type="Gene3D" id="3.10.129.10">
    <property type="entry name" value="Hotdog Thioesterase"/>
    <property type="match status" value="2"/>
</dbReference>
<protein>
    <submittedName>
        <fullName evidence="2">Itaconyl-CoA hydratase</fullName>
    </submittedName>
</protein>
<feature type="domain" description="FAS1-like dehydratase" evidence="1">
    <location>
        <begin position="76"/>
        <end position="134"/>
    </location>
</feature>